<organism evidence="1 2">
    <name type="scientific">Amycolatopsis dongchuanensis</name>
    <dbReference type="NCBI Taxonomy" id="1070866"/>
    <lineage>
        <taxon>Bacteria</taxon>
        <taxon>Bacillati</taxon>
        <taxon>Actinomycetota</taxon>
        <taxon>Actinomycetes</taxon>
        <taxon>Pseudonocardiales</taxon>
        <taxon>Pseudonocardiaceae</taxon>
        <taxon>Amycolatopsis</taxon>
    </lineage>
</organism>
<dbReference type="Proteomes" id="UP001500192">
    <property type="component" value="Unassembled WGS sequence"/>
</dbReference>
<evidence type="ECO:0000313" key="1">
    <source>
        <dbReference type="EMBL" id="GAA5153281.1"/>
    </source>
</evidence>
<protein>
    <submittedName>
        <fullName evidence="1">Uncharacterized protein</fullName>
    </submittedName>
</protein>
<name>A0ABP9PYS4_9PSEU</name>
<gene>
    <name evidence="1" type="ORF">GCM10023214_06050</name>
</gene>
<comment type="caution">
    <text evidence="1">The sequence shown here is derived from an EMBL/GenBank/DDBJ whole genome shotgun (WGS) entry which is preliminary data.</text>
</comment>
<proteinExistence type="predicted"/>
<evidence type="ECO:0000313" key="2">
    <source>
        <dbReference type="Proteomes" id="UP001500192"/>
    </source>
</evidence>
<sequence>MITQLDHPPKGEIPLGPIILEPARRRGILFPCSLECPRTGVHRALRALLSGPTPAPIFECSRPIRRVKSAFGVPSGWASPTLDPPDRP</sequence>
<reference evidence="2" key="1">
    <citation type="journal article" date="2019" name="Int. J. Syst. Evol. Microbiol.">
        <title>The Global Catalogue of Microorganisms (GCM) 10K type strain sequencing project: providing services to taxonomists for standard genome sequencing and annotation.</title>
        <authorList>
            <consortium name="The Broad Institute Genomics Platform"/>
            <consortium name="The Broad Institute Genome Sequencing Center for Infectious Disease"/>
            <person name="Wu L."/>
            <person name="Ma J."/>
        </authorList>
    </citation>
    <scope>NUCLEOTIDE SEQUENCE [LARGE SCALE GENOMIC DNA]</scope>
    <source>
        <strain evidence="2">JCM 18054</strain>
    </source>
</reference>
<dbReference type="EMBL" id="BAABIB010000017">
    <property type="protein sequence ID" value="GAA5153281.1"/>
    <property type="molecule type" value="Genomic_DNA"/>
</dbReference>
<accession>A0ABP9PYS4</accession>
<keyword evidence="2" id="KW-1185">Reference proteome</keyword>